<dbReference type="Proteomes" id="UP001314170">
    <property type="component" value="Unassembled WGS sequence"/>
</dbReference>
<feature type="region of interest" description="Disordered" evidence="1">
    <location>
        <begin position="32"/>
        <end position="69"/>
    </location>
</feature>
<proteinExistence type="predicted"/>
<dbReference type="EMBL" id="CAWUPB010001164">
    <property type="protein sequence ID" value="CAK7344634.1"/>
    <property type="molecule type" value="Genomic_DNA"/>
</dbReference>
<dbReference type="Pfam" id="PF07816">
    <property type="entry name" value="DUF1645"/>
    <property type="match status" value="1"/>
</dbReference>
<sequence length="247" mass="28684">MNSSCSVTEYAEMVGRLREDFSQKLKVIEFHEDERSPQNNYYPNDQLLNDESPRLQPVVQDQEEKEEEEEEFSFVRTNLQPVLQDQEEKEEEEEFSFVCINPSGPLISAEDIFQNGQIRPIYPLYKRDDLLLAEDVTIKAKASTSTTLMFVEECSKTEGPCCLWSGGRKASLNQQICKKGNLARFSKLRRFGEFVLRSNSRLGKDAFIFFNHEHYSFKHSTTITTTACKKVVDQQKKKKWGQAKIER</sequence>
<dbReference type="AlphaFoldDB" id="A0AAV1S2Y9"/>
<dbReference type="InterPro" id="IPR012442">
    <property type="entry name" value="DUF1645_plant"/>
</dbReference>
<evidence type="ECO:0000256" key="1">
    <source>
        <dbReference type="SAM" id="MobiDB-lite"/>
    </source>
</evidence>
<comment type="caution">
    <text evidence="2">The sequence shown here is derived from an EMBL/GenBank/DDBJ whole genome shotgun (WGS) entry which is preliminary data.</text>
</comment>
<gene>
    <name evidence="2" type="ORF">DCAF_LOCUS17880</name>
</gene>
<keyword evidence="3" id="KW-1185">Reference proteome</keyword>
<protein>
    <submittedName>
        <fullName evidence="2">Uncharacterized protein</fullName>
    </submittedName>
</protein>
<evidence type="ECO:0000313" key="3">
    <source>
        <dbReference type="Proteomes" id="UP001314170"/>
    </source>
</evidence>
<accession>A0AAV1S2Y9</accession>
<dbReference type="PANTHER" id="PTHR33095:SF114">
    <property type="entry name" value="DUF1645 FAMILY PROTEIN"/>
    <property type="match status" value="1"/>
</dbReference>
<organism evidence="2 3">
    <name type="scientific">Dovyalis caffra</name>
    <dbReference type="NCBI Taxonomy" id="77055"/>
    <lineage>
        <taxon>Eukaryota</taxon>
        <taxon>Viridiplantae</taxon>
        <taxon>Streptophyta</taxon>
        <taxon>Embryophyta</taxon>
        <taxon>Tracheophyta</taxon>
        <taxon>Spermatophyta</taxon>
        <taxon>Magnoliopsida</taxon>
        <taxon>eudicotyledons</taxon>
        <taxon>Gunneridae</taxon>
        <taxon>Pentapetalae</taxon>
        <taxon>rosids</taxon>
        <taxon>fabids</taxon>
        <taxon>Malpighiales</taxon>
        <taxon>Salicaceae</taxon>
        <taxon>Flacourtieae</taxon>
        <taxon>Dovyalis</taxon>
    </lineage>
</organism>
<reference evidence="2 3" key="1">
    <citation type="submission" date="2024-01" db="EMBL/GenBank/DDBJ databases">
        <authorList>
            <person name="Waweru B."/>
        </authorList>
    </citation>
    <scope>NUCLEOTIDE SEQUENCE [LARGE SCALE GENOMIC DNA]</scope>
</reference>
<evidence type="ECO:0000313" key="2">
    <source>
        <dbReference type="EMBL" id="CAK7344634.1"/>
    </source>
</evidence>
<dbReference type="PANTHER" id="PTHR33095">
    <property type="entry name" value="OS07G0619500 PROTEIN"/>
    <property type="match status" value="1"/>
</dbReference>
<feature type="compositionally biased region" description="Polar residues" evidence="1">
    <location>
        <begin position="37"/>
        <end position="49"/>
    </location>
</feature>
<name>A0AAV1S2Y9_9ROSI</name>